<evidence type="ECO:0000313" key="2">
    <source>
        <dbReference type="EMBL" id="KAJ8388074.1"/>
    </source>
</evidence>
<name>A0AAD7RPQ6_9TELE</name>
<dbReference type="AlphaFoldDB" id="A0AAD7RPQ6"/>
<organism evidence="2 3">
    <name type="scientific">Aldrovandia affinis</name>
    <dbReference type="NCBI Taxonomy" id="143900"/>
    <lineage>
        <taxon>Eukaryota</taxon>
        <taxon>Metazoa</taxon>
        <taxon>Chordata</taxon>
        <taxon>Craniata</taxon>
        <taxon>Vertebrata</taxon>
        <taxon>Euteleostomi</taxon>
        <taxon>Actinopterygii</taxon>
        <taxon>Neopterygii</taxon>
        <taxon>Teleostei</taxon>
        <taxon>Notacanthiformes</taxon>
        <taxon>Halosauridae</taxon>
        <taxon>Aldrovandia</taxon>
    </lineage>
</organism>
<evidence type="ECO:0000313" key="3">
    <source>
        <dbReference type="Proteomes" id="UP001221898"/>
    </source>
</evidence>
<evidence type="ECO:0000256" key="1">
    <source>
        <dbReference type="SAM" id="MobiDB-lite"/>
    </source>
</evidence>
<comment type="caution">
    <text evidence="2">The sequence shown here is derived from an EMBL/GenBank/DDBJ whole genome shotgun (WGS) entry which is preliminary data.</text>
</comment>
<reference evidence="2" key="1">
    <citation type="journal article" date="2023" name="Science">
        <title>Genome structures resolve the early diversification of teleost fishes.</title>
        <authorList>
            <person name="Parey E."/>
            <person name="Louis A."/>
            <person name="Montfort J."/>
            <person name="Bouchez O."/>
            <person name="Roques C."/>
            <person name="Iampietro C."/>
            <person name="Lluch J."/>
            <person name="Castinel A."/>
            <person name="Donnadieu C."/>
            <person name="Desvignes T."/>
            <person name="Floi Bucao C."/>
            <person name="Jouanno E."/>
            <person name="Wen M."/>
            <person name="Mejri S."/>
            <person name="Dirks R."/>
            <person name="Jansen H."/>
            <person name="Henkel C."/>
            <person name="Chen W.J."/>
            <person name="Zahm M."/>
            <person name="Cabau C."/>
            <person name="Klopp C."/>
            <person name="Thompson A.W."/>
            <person name="Robinson-Rechavi M."/>
            <person name="Braasch I."/>
            <person name="Lecointre G."/>
            <person name="Bobe J."/>
            <person name="Postlethwait J.H."/>
            <person name="Berthelot C."/>
            <person name="Roest Crollius H."/>
            <person name="Guiguen Y."/>
        </authorList>
    </citation>
    <scope>NUCLEOTIDE SEQUENCE</scope>
    <source>
        <strain evidence="2">NC1722</strain>
    </source>
</reference>
<dbReference type="Proteomes" id="UP001221898">
    <property type="component" value="Unassembled WGS sequence"/>
</dbReference>
<accession>A0AAD7RPQ6</accession>
<protein>
    <submittedName>
        <fullName evidence="2">Uncharacterized protein</fullName>
    </submittedName>
</protein>
<proteinExistence type="predicted"/>
<gene>
    <name evidence="2" type="ORF">AAFF_G00146920</name>
</gene>
<dbReference type="EMBL" id="JAINUG010000201">
    <property type="protein sequence ID" value="KAJ8388074.1"/>
    <property type="molecule type" value="Genomic_DNA"/>
</dbReference>
<keyword evidence="3" id="KW-1185">Reference proteome</keyword>
<sequence>MAQDDACHRNLKHSNPPRCVNYKRAGAARNAQSAVPGGRCGQFRTVLSSSGHRLCATAPRRAPRSIPLETRSGFLTHRIAMSYGGCERLNASTFRTRKTKSKRGRAHTHAPSLCSQITTSE</sequence>
<feature type="region of interest" description="Disordered" evidence="1">
    <location>
        <begin position="96"/>
        <end position="121"/>
    </location>
</feature>
<feature type="compositionally biased region" description="Basic residues" evidence="1">
    <location>
        <begin position="96"/>
        <end position="108"/>
    </location>
</feature>